<evidence type="ECO:0000313" key="4">
    <source>
        <dbReference type="Proteomes" id="UP000000483"/>
    </source>
</evidence>
<dbReference type="EC" id="3.5.1.88" evidence="2"/>
<dbReference type="InterPro" id="IPR023635">
    <property type="entry name" value="Peptide_deformylase"/>
</dbReference>
<reference evidence="3 4" key="1">
    <citation type="journal article" date="2011" name="Stand. Genomic Sci.">
        <title>Complete genome sequence of the acetate-degrading sulfate reducer Desulfobacca acetoxidans type strain (ASRB2).</title>
        <authorList>
            <person name="Goker M."/>
            <person name="Teshima H."/>
            <person name="Lapidus A."/>
            <person name="Nolan M."/>
            <person name="Lucas S."/>
            <person name="Hammon N."/>
            <person name="Deshpande S."/>
            <person name="Cheng J.F."/>
            <person name="Tapia R."/>
            <person name="Han C."/>
            <person name="Goodwin L."/>
            <person name="Pitluck S."/>
            <person name="Huntemann M."/>
            <person name="Liolios K."/>
            <person name="Ivanova N."/>
            <person name="Pagani I."/>
            <person name="Mavromatis K."/>
            <person name="Ovchinikova G."/>
            <person name="Pati A."/>
            <person name="Chen A."/>
            <person name="Palaniappan K."/>
            <person name="Land M."/>
            <person name="Hauser L."/>
            <person name="Brambilla E.M."/>
            <person name="Rohde M."/>
            <person name="Spring S."/>
            <person name="Detter J.C."/>
            <person name="Woyke T."/>
            <person name="Bristow J."/>
            <person name="Eisen J.A."/>
            <person name="Markowitz V."/>
            <person name="Hugenholtz P."/>
            <person name="Kyrpides N.C."/>
            <person name="Klenk H.P."/>
        </authorList>
    </citation>
    <scope>NUCLEOTIDE SEQUENCE [LARGE SCALE GENOMIC DNA]</scope>
    <source>
        <strain evidence="4">ATCC 700848 / DSM 11109 / ASRB2</strain>
    </source>
</reference>
<keyword evidence="4" id="KW-1185">Reference proteome</keyword>
<gene>
    <name evidence="2" type="primary">def</name>
    <name evidence="3" type="ordered locus">Desac_1165</name>
</gene>
<keyword evidence="2" id="KW-0479">Metal-binding</keyword>
<proteinExistence type="inferred from homology"/>
<protein>
    <recommendedName>
        <fullName evidence="2">Peptide deformylase</fullName>
        <shortName evidence="2">PDF</shortName>
        <ecNumber evidence="2">3.5.1.88</ecNumber>
    </recommendedName>
    <alternativeName>
        <fullName evidence="2">Polypeptide deformylase</fullName>
    </alternativeName>
</protein>
<dbReference type="PRINTS" id="PR01576">
    <property type="entry name" value="PDEFORMYLASE"/>
</dbReference>
<dbReference type="GO" id="GO:0046872">
    <property type="term" value="F:metal ion binding"/>
    <property type="evidence" value="ECO:0007669"/>
    <property type="project" value="UniProtKB-KW"/>
</dbReference>
<comment type="function">
    <text evidence="2">Removes the formyl group from the N-terminal Met of newly synthesized proteins. Requires at least a dipeptide for an efficient rate of reaction. N-terminal L-methionine is a prerequisite for activity but the enzyme has broad specificity at other positions.</text>
</comment>
<keyword evidence="2" id="KW-0378">Hydrolase</keyword>
<accession>F2NCG4</accession>
<dbReference type="Gene3D" id="3.90.45.10">
    <property type="entry name" value="Peptide deformylase"/>
    <property type="match status" value="1"/>
</dbReference>
<comment type="cofactor">
    <cofactor evidence="2">
        <name>Fe(2+)</name>
        <dbReference type="ChEBI" id="CHEBI:29033"/>
    </cofactor>
    <text evidence="2">Binds 1 Fe(2+) ion.</text>
</comment>
<dbReference type="STRING" id="880072.Desac_1165"/>
<feature type="binding site" evidence="2">
    <location>
        <position position="139"/>
    </location>
    <ligand>
        <name>Fe cation</name>
        <dbReference type="ChEBI" id="CHEBI:24875"/>
    </ligand>
</feature>
<dbReference type="HAMAP" id="MF_00163">
    <property type="entry name" value="Pep_deformylase"/>
    <property type="match status" value="1"/>
</dbReference>
<dbReference type="HOGENOM" id="CLU_061901_2_0_7"/>
<sequence length="167" mass="18787">MAILEIQTYPESVLKEKALPVTEITEDIQRLIDDMAATMYNAPGIGLAANQVGALQRVIIFDITPKNEGRKLNVLINPEIIAAEGAQVYQEACLSVLDYAADVRRKARVLATGLDRNGKEVRIEAEDLLAVVLQHEIDHLDGILFIDRISRLKRNLYKRQLQKKLKK</sequence>
<dbReference type="PIRSF" id="PIRSF004749">
    <property type="entry name" value="Pep_def"/>
    <property type="match status" value="1"/>
</dbReference>
<dbReference type="NCBIfam" id="TIGR00079">
    <property type="entry name" value="pept_deformyl"/>
    <property type="match status" value="1"/>
</dbReference>
<dbReference type="OrthoDB" id="9804313at2"/>
<evidence type="ECO:0000256" key="1">
    <source>
        <dbReference type="ARBA" id="ARBA00010759"/>
    </source>
</evidence>
<organism evidence="3 4">
    <name type="scientific">Desulfobacca acetoxidans (strain ATCC 700848 / DSM 11109 / ASRB2)</name>
    <dbReference type="NCBI Taxonomy" id="880072"/>
    <lineage>
        <taxon>Bacteria</taxon>
        <taxon>Pseudomonadati</taxon>
        <taxon>Thermodesulfobacteriota</taxon>
        <taxon>Desulfobaccia</taxon>
        <taxon>Desulfobaccales</taxon>
        <taxon>Desulfobaccaceae</taxon>
        <taxon>Desulfobacca</taxon>
    </lineage>
</organism>
<dbReference type="PANTHER" id="PTHR10458:SF22">
    <property type="entry name" value="PEPTIDE DEFORMYLASE"/>
    <property type="match status" value="1"/>
</dbReference>
<keyword evidence="2" id="KW-0648">Protein biosynthesis</keyword>
<name>F2NCG4_DESAR</name>
<dbReference type="InterPro" id="IPR036821">
    <property type="entry name" value="Peptide_deformylase_sf"/>
</dbReference>
<dbReference type="CDD" id="cd00487">
    <property type="entry name" value="Pep_deformylase"/>
    <property type="match status" value="1"/>
</dbReference>
<dbReference type="EMBL" id="CP002629">
    <property type="protein sequence ID" value="AEB09028.1"/>
    <property type="molecule type" value="Genomic_DNA"/>
</dbReference>
<feature type="binding site" evidence="2">
    <location>
        <position position="135"/>
    </location>
    <ligand>
        <name>Fe cation</name>
        <dbReference type="ChEBI" id="CHEBI:24875"/>
    </ligand>
</feature>
<dbReference type="AlphaFoldDB" id="F2NCG4"/>
<feature type="active site" evidence="2">
    <location>
        <position position="136"/>
    </location>
</feature>
<evidence type="ECO:0000313" key="3">
    <source>
        <dbReference type="EMBL" id="AEB09028.1"/>
    </source>
</evidence>
<dbReference type="Pfam" id="PF01327">
    <property type="entry name" value="Pep_deformylase"/>
    <property type="match status" value="1"/>
</dbReference>
<feature type="binding site" evidence="2">
    <location>
        <position position="93"/>
    </location>
    <ligand>
        <name>Fe cation</name>
        <dbReference type="ChEBI" id="CHEBI:24875"/>
    </ligand>
</feature>
<evidence type="ECO:0000256" key="2">
    <source>
        <dbReference type="HAMAP-Rule" id="MF_00163"/>
    </source>
</evidence>
<dbReference type="PANTHER" id="PTHR10458">
    <property type="entry name" value="PEPTIDE DEFORMYLASE"/>
    <property type="match status" value="1"/>
</dbReference>
<comment type="catalytic activity">
    <reaction evidence="2">
        <text>N-terminal N-formyl-L-methionyl-[peptide] + H2O = N-terminal L-methionyl-[peptide] + formate</text>
        <dbReference type="Rhea" id="RHEA:24420"/>
        <dbReference type="Rhea" id="RHEA-COMP:10639"/>
        <dbReference type="Rhea" id="RHEA-COMP:10640"/>
        <dbReference type="ChEBI" id="CHEBI:15377"/>
        <dbReference type="ChEBI" id="CHEBI:15740"/>
        <dbReference type="ChEBI" id="CHEBI:49298"/>
        <dbReference type="ChEBI" id="CHEBI:64731"/>
        <dbReference type="EC" id="3.5.1.88"/>
    </reaction>
</comment>
<dbReference type="GO" id="GO:0006412">
    <property type="term" value="P:translation"/>
    <property type="evidence" value="ECO:0007669"/>
    <property type="project" value="UniProtKB-UniRule"/>
</dbReference>
<dbReference type="Proteomes" id="UP000000483">
    <property type="component" value="Chromosome"/>
</dbReference>
<dbReference type="KEGG" id="dao:Desac_1165"/>
<dbReference type="SUPFAM" id="SSF56420">
    <property type="entry name" value="Peptide deformylase"/>
    <property type="match status" value="1"/>
</dbReference>
<keyword evidence="2" id="KW-0408">Iron</keyword>
<dbReference type="GO" id="GO:0042586">
    <property type="term" value="F:peptide deformylase activity"/>
    <property type="evidence" value="ECO:0007669"/>
    <property type="project" value="UniProtKB-UniRule"/>
</dbReference>
<comment type="similarity">
    <text evidence="1 2">Belongs to the polypeptide deformylase family.</text>
</comment>
<reference evidence="4" key="2">
    <citation type="submission" date="2011-03" db="EMBL/GenBank/DDBJ databases">
        <title>The complete genome of Desulfobacca acetoxidans DSM 11109.</title>
        <authorList>
            <consortium name="US DOE Joint Genome Institute (JGI-PGF)"/>
            <person name="Lucas S."/>
            <person name="Copeland A."/>
            <person name="Lapidus A."/>
            <person name="Bruce D."/>
            <person name="Goodwin L."/>
            <person name="Pitluck S."/>
            <person name="Peters L."/>
            <person name="Kyrpides N."/>
            <person name="Mavromatis K."/>
            <person name="Ivanova N."/>
            <person name="Ovchinnikova G."/>
            <person name="Teshima H."/>
            <person name="Detter J.C."/>
            <person name="Han C."/>
            <person name="Land M."/>
            <person name="Hauser L."/>
            <person name="Markowitz V."/>
            <person name="Cheng J.-F."/>
            <person name="Hugenholtz P."/>
            <person name="Woyke T."/>
            <person name="Wu D."/>
            <person name="Spring S."/>
            <person name="Schueler E."/>
            <person name="Brambilla E."/>
            <person name="Klenk H.-P."/>
            <person name="Eisen J.A."/>
        </authorList>
    </citation>
    <scope>NUCLEOTIDE SEQUENCE [LARGE SCALE GENOMIC DNA]</scope>
    <source>
        <strain evidence="4">ATCC 700848 / DSM 11109 / ASRB2</strain>
    </source>
</reference>
<dbReference type="eggNOG" id="COG0242">
    <property type="taxonomic scope" value="Bacteria"/>
</dbReference>
<dbReference type="NCBIfam" id="NF001159">
    <property type="entry name" value="PRK00150.1-3"/>
    <property type="match status" value="1"/>
</dbReference>
<dbReference type="RefSeq" id="WP_013706140.1">
    <property type="nucleotide sequence ID" value="NC_015388.1"/>
</dbReference>